<protein>
    <recommendedName>
        <fullName evidence="3">TIGR04076 family protein</fullName>
    </recommendedName>
</protein>
<evidence type="ECO:0000313" key="1">
    <source>
        <dbReference type="EMBL" id="RDW60087.1"/>
    </source>
</evidence>
<comment type="caution">
    <text evidence="1">The sequence shown here is derived from an EMBL/GenBank/DDBJ whole genome shotgun (WGS) entry which is preliminary data.</text>
</comment>
<sequence>MATESPSDAFELYDLRVEIVCPPGEKIICGAKAGDHFTLEGEMLHLPAGQGISIYSLSAVLPLLAAKQRMTHKNDWMSTDALVACPDPNCKSQLRIVRTGIRTFRHGETTVVGLDGN</sequence>
<evidence type="ECO:0008006" key="3">
    <source>
        <dbReference type="Google" id="ProtNLM"/>
    </source>
</evidence>
<dbReference type="OrthoDB" id="2838513at2759"/>
<organism evidence="1 2">
    <name type="scientific">Coleophoma crateriformis</name>
    <dbReference type="NCBI Taxonomy" id="565419"/>
    <lineage>
        <taxon>Eukaryota</taxon>
        <taxon>Fungi</taxon>
        <taxon>Dikarya</taxon>
        <taxon>Ascomycota</taxon>
        <taxon>Pezizomycotina</taxon>
        <taxon>Leotiomycetes</taxon>
        <taxon>Helotiales</taxon>
        <taxon>Dermateaceae</taxon>
        <taxon>Coleophoma</taxon>
    </lineage>
</organism>
<dbReference type="InterPro" id="IPR023811">
    <property type="entry name" value="CHP04076"/>
</dbReference>
<proteinExistence type="predicted"/>
<name>A0A3D8QEC5_9HELO</name>
<dbReference type="Proteomes" id="UP000256328">
    <property type="component" value="Unassembled WGS sequence"/>
</dbReference>
<dbReference type="EMBL" id="PDLN01000019">
    <property type="protein sequence ID" value="RDW60087.1"/>
    <property type="molecule type" value="Genomic_DNA"/>
</dbReference>
<gene>
    <name evidence="1" type="ORF">BP5796_11693</name>
</gene>
<reference evidence="1 2" key="1">
    <citation type="journal article" date="2018" name="IMA Fungus">
        <title>IMA Genome-F 9: Draft genome sequence of Annulohypoxylon stygium, Aspergillus mulundensis, Berkeleyomyces basicola (syn. Thielaviopsis basicola), Ceratocystis smalleyi, two Cercospora beticola strains, Coleophoma cylindrospora, Fusarium fracticaudum, Phialophora cf. hyalina, and Morchella septimelata.</title>
        <authorList>
            <person name="Wingfield B.D."/>
            <person name="Bills G.F."/>
            <person name="Dong Y."/>
            <person name="Huang W."/>
            <person name="Nel W.J."/>
            <person name="Swalarsk-Parry B.S."/>
            <person name="Vaghefi N."/>
            <person name="Wilken P.M."/>
            <person name="An Z."/>
            <person name="de Beer Z.W."/>
            <person name="De Vos L."/>
            <person name="Chen L."/>
            <person name="Duong T.A."/>
            <person name="Gao Y."/>
            <person name="Hammerbacher A."/>
            <person name="Kikkert J.R."/>
            <person name="Li Y."/>
            <person name="Li H."/>
            <person name="Li K."/>
            <person name="Li Q."/>
            <person name="Liu X."/>
            <person name="Ma X."/>
            <person name="Naidoo K."/>
            <person name="Pethybridge S.J."/>
            <person name="Sun J."/>
            <person name="Steenkamp E.T."/>
            <person name="van der Nest M.A."/>
            <person name="van Wyk S."/>
            <person name="Wingfield M.J."/>
            <person name="Xiong C."/>
            <person name="Yue Q."/>
            <person name="Zhang X."/>
        </authorList>
    </citation>
    <scope>NUCLEOTIDE SEQUENCE [LARGE SCALE GENOMIC DNA]</scope>
    <source>
        <strain evidence="1 2">BP5796</strain>
    </source>
</reference>
<dbReference type="AlphaFoldDB" id="A0A3D8QEC5"/>
<keyword evidence="2" id="KW-1185">Reference proteome</keyword>
<accession>A0A3D8QEC5</accession>
<dbReference type="NCBIfam" id="TIGR04076">
    <property type="entry name" value="TIGR04076 family protein"/>
    <property type="match status" value="1"/>
</dbReference>
<evidence type="ECO:0000313" key="2">
    <source>
        <dbReference type="Proteomes" id="UP000256328"/>
    </source>
</evidence>